<keyword evidence="2" id="KW-1185">Reference proteome</keyword>
<dbReference type="EMBL" id="CM046105">
    <property type="protein sequence ID" value="KAI8434905.1"/>
    <property type="molecule type" value="Genomic_DNA"/>
</dbReference>
<reference evidence="1 2" key="1">
    <citation type="journal article" date="2022" name="Genome Biol. Evol.">
        <title>The Spruce Budworm Genome: Reconstructing the Evolutionary History of Antifreeze Proteins.</title>
        <authorList>
            <person name="Beliveau C."/>
            <person name="Gagne P."/>
            <person name="Picq S."/>
            <person name="Vernygora O."/>
            <person name="Keeling C.I."/>
            <person name="Pinkney K."/>
            <person name="Doucet D."/>
            <person name="Wen F."/>
            <person name="Johnston J.S."/>
            <person name="Maaroufi H."/>
            <person name="Boyle B."/>
            <person name="Laroche J."/>
            <person name="Dewar K."/>
            <person name="Juretic N."/>
            <person name="Blackburn G."/>
            <person name="Nisole A."/>
            <person name="Brunet B."/>
            <person name="Brandao M."/>
            <person name="Lumley L."/>
            <person name="Duan J."/>
            <person name="Quan G."/>
            <person name="Lucarotti C.J."/>
            <person name="Roe A.D."/>
            <person name="Sperling F.A.H."/>
            <person name="Levesque R.C."/>
            <person name="Cusson M."/>
        </authorList>
    </citation>
    <scope>NUCLEOTIDE SEQUENCE [LARGE SCALE GENOMIC DNA]</scope>
    <source>
        <strain evidence="1">Glfc:IPQL:Cfum</strain>
    </source>
</reference>
<proteinExistence type="predicted"/>
<accession>A0ACC0KF12</accession>
<gene>
    <name evidence="1" type="ORF">MSG28_003381</name>
</gene>
<organism evidence="1 2">
    <name type="scientific">Choristoneura fumiferana</name>
    <name type="common">Spruce budworm moth</name>
    <name type="synonym">Archips fumiferana</name>
    <dbReference type="NCBI Taxonomy" id="7141"/>
    <lineage>
        <taxon>Eukaryota</taxon>
        <taxon>Metazoa</taxon>
        <taxon>Ecdysozoa</taxon>
        <taxon>Arthropoda</taxon>
        <taxon>Hexapoda</taxon>
        <taxon>Insecta</taxon>
        <taxon>Pterygota</taxon>
        <taxon>Neoptera</taxon>
        <taxon>Endopterygota</taxon>
        <taxon>Lepidoptera</taxon>
        <taxon>Glossata</taxon>
        <taxon>Ditrysia</taxon>
        <taxon>Tortricoidea</taxon>
        <taxon>Tortricidae</taxon>
        <taxon>Tortricinae</taxon>
        <taxon>Choristoneura</taxon>
    </lineage>
</organism>
<name>A0ACC0KF12_CHOFU</name>
<protein>
    <submittedName>
        <fullName evidence="1">Uncharacterized protein</fullName>
    </submittedName>
</protein>
<evidence type="ECO:0000313" key="1">
    <source>
        <dbReference type="EMBL" id="KAI8434905.1"/>
    </source>
</evidence>
<evidence type="ECO:0000313" key="2">
    <source>
        <dbReference type="Proteomes" id="UP001064048"/>
    </source>
</evidence>
<dbReference type="Proteomes" id="UP001064048">
    <property type="component" value="Chromosome 5"/>
</dbReference>
<sequence>MANEQVGLLMFLILTAVVLAHGERDKRSYAHTQAYPVPVSVQTVVRPSSALPIIEYPESTEINKHFRNVYSVSVPITHTVTLEQPGHTRQVIYHAPPAHSTVYQPTVSHQQVYQPTVSHQQVYQPTVYQPTVYQPTVYQPSVYQPSVLPQVYHAPRTVIRRIYAAQPWAYQRYASTWC</sequence>
<comment type="caution">
    <text evidence="1">The sequence shown here is derived from an EMBL/GenBank/DDBJ whole genome shotgun (WGS) entry which is preliminary data.</text>
</comment>